<name>A0ABT0F973_9MICO</name>
<dbReference type="InterPro" id="IPR005754">
    <property type="entry name" value="Sortase"/>
</dbReference>
<evidence type="ECO:0000256" key="1">
    <source>
        <dbReference type="ARBA" id="ARBA00022801"/>
    </source>
</evidence>
<evidence type="ECO:0000256" key="2">
    <source>
        <dbReference type="SAM" id="MobiDB-lite"/>
    </source>
</evidence>
<proteinExistence type="predicted"/>
<evidence type="ECO:0000256" key="3">
    <source>
        <dbReference type="SAM" id="Phobius"/>
    </source>
</evidence>
<feature type="transmembrane region" description="Helical" evidence="3">
    <location>
        <begin position="276"/>
        <end position="295"/>
    </location>
</feature>
<dbReference type="Pfam" id="PF04203">
    <property type="entry name" value="Sortase"/>
    <property type="match status" value="1"/>
</dbReference>
<gene>
    <name evidence="4" type="ORF">KZC51_00315</name>
</gene>
<dbReference type="SUPFAM" id="SSF63817">
    <property type="entry name" value="Sortase"/>
    <property type="match status" value="1"/>
</dbReference>
<feature type="transmembrane region" description="Helical" evidence="3">
    <location>
        <begin position="31"/>
        <end position="51"/>
    </location>
</feature>
<dbReference type="InterPro" id="IPR023365">
    <property type="entry name" value="Sortase_dom-sf"/>
</dbReference>
<dbReference type="Gene3D" id="2.40.260.10">
    <property type="entry name" value="Sortase"/>
    <property type="match status" value="1"/>
</dbReference>
<keyword evidence="3" id="KW-0472">Membrane</keyword>
<reference evidence="4 5" key="1">
    <citation type="submission" date="2021-06" db="EMBL/GenBank/DDBJ databases">
        <title>Genome-based taxonomic framework of Microbacterium strains isolated from marine environment, the description of four new species and reclassification of four preexisting species.</title>
        <authorList>
            <person name="Lee S.D."/>
            <person name="Kim S.-M."/>
            <person name="Byeon Y.-S."/>
            <person name="Yang H.L."/>
            <person name="Kim I.S."/>
        </authorList>
    </citation>
    <scope>NUCLEOTIDE SEQUENCE [LARGE SCALE GENOMIC DNA]</scope>
    <source>
        <strain evidence="4 5">SSW1-49</strain>
    </source>
</reference>
<keyword evidence="3" id="KW-0812">Transmembrane</keyword>
<keyword evidence="3" id="KW-1133">Transmembrane helix</keyword>
<evidence type="ECO:0000313" key="5">
    <source>
        <dbReference type="Proteomes" id="UP001300096"/>
    </source>
</evidence>
<keyword evidence="1" id="KW-0378">Hydrolase</keyword>
<dbReference type="CDD" id="cd05827">
    <property type="entry name" value="Sortase_C"/>
    <property type="match status" value="1"/>
</dbReference>
<keyword evidence="5" id="KW-1185">Reference proteome</keyword>
<organism evidence="4 5">
    <name type="scientific">Microbacterium croceum</name>
    <dbReference type="NCBI Taxonomy" id="2851645"/>
    <lineage>
        <taxon>Bacteria</taxon>
        <taxon>Bacillati</taxon>
        <taxon>Actinomycetota</taxon>
        <taxon>Actinomycetes</taxon>
        <taxon>Micrococcales</taxon>
        <taxon>Microbacteriaceae</taxon>
        <taxon>Microbacterium</taxon>
    </lineage>
</organism>
<dbReference type="Proteomes" id="UP001300096">
    <property type="component" value="Unassembled WGS sequence"/>
</dbReference>
<evidence type="ECO:0000313" key="4">
    <source>
        <dbReference type="EMBL" id="MCK2034563.1"/>
    </source>
</evidence>
<dbReference type="EMBL" id="JAHWXN010000001">
    <property type="protein sequence ID" value="MCK2034563.1"/>
    <property type="molecule type" value="Genomic_DNA"/>
</dbReference>
<feature type="region of interest" description="Disordered" evidence="2">
    <location>
        <begin position="1"/>
        <end position="23"/>
    </location>
</feature>
<protein>
    <submittedName>
        <fullName evidence="4">Class C sortase</fullName>
    </submittedName>
</protein>
<dbReference type="NCBIfam" id="TIGR01076">
    <property type="entry name" value="sortase_fam"/>
    <property type="match status" value="1"/>
</dbReference>
<sequence length="316" mass="33217">MRRLSTRGRAAASPPDVAGGRVSARRRPDPLLMVIVVAAVVGATVLVYSPAATWLSDYNQSLIVDQYQDDVRDADPGAAEQLAQAHRYNAALSAGALVGAGENVPTSDAEAAAGFDYDQLLRTRTGVMSRIQIPSIAVDLPVYHGTDDVTLLRGAGHLEGTSLPVGGASTHAVITAHRGLADAVMFTDLDQLRDGDRFTVTTFGEVLTYEVVDIAVVAPSDTLSLRQEAGRDLVTLVTCTPLGINSHRILVTGERVTPTPPASTRAAEAGAEGAGFPWWLLAYAGALLLIGVYAWRSSASSARARGDRDQSGVDDT</sequence>
<accession>A0ABT0F973</accession>
<dbReference type="InterPro" id="IPR042002">
    <property type="entry name" value="Sortase_C"/>
</dbReference>
<dbReference type="NCBIfam" id="NF033745">
    <property type="entry name" value="class_C_sortase"/>
    <property type="match status" value="1"/>
</dbReference>
<comment type="caution">
    <text evidence="4">The sequence shown here is derived from an EMBL/GenBank/DDBJ whole genome shotgun (WGS) entry which is preliminary data.</text>
</comment>